<dbReference type="STRING" id="870435.A0A0C3NKW2"/>
<evidence type="ECO:0008006" key="3">
    <source>
        <dbReference type="Google" id="ProtNLM"/>
    </source>
</evidence>
<dbReference type="AlphaFoldDB" id="A0A0C3NKW2"/>
<reference evidence="2" key="2">
    <citation type="submission" date="2015-01" db="EMBL/GenBank/DDBJ databases">
        <title>Evolutionary Origins and Diversification of the Mycorrhizal Mutualists.</title>
        <authorList>
            <consortium name="DOE Joint Genome Institute"/>
            <consortium name="Mycorrhizal Genomics Consortium"/>
            <person name="Kohler A."/>
            <person name="Kuo A."/>
            <person name="Nagy L.G."/>
            <person name="Floudas D."/>
            <person name="Copeland A."/>
            <person name="Barry K.W."/>
            <person name="Cichocki N."/>
            <person name="Veneault-Fourrey C."/>
            <person name="LaButti K."/>
            <person name="Lindquist E.A."/>
            <person name="Lipzen A."/>
            <person name="Lundell T."/>
            <person name="Morin E."/>
            <person name="Murat C."/>
            <person name="Riley R."/>
            <person name="Ohm R."/>
            <person name="Sun H."/>
            <person name="Tunlid A."/>
            <person name="Henrissat B."/>
            <person name="Grigoriev I.V."/>
            <person name="Hibbett D.S."/>
            <person name="Martin F."/>
        </authorList>
    </citation>
    <scope>NUCLEOTIDE SEQUENCE [LARGE SCALE GENOMIC DNA]</scope>
    <source>
        <strain evidence="2">Marx 270</strain>
    </source>
</reference>
<dbReference type="InterPro" id="IPR032675">
    <property type="entry name" value="LRR_dom_sf"/>
</dbReference>
<proteinExistence type="predicted"/>
<dbReference type="InParanoid" id="A0A0C3NKW2"/>
<evidence type="ECO:0000313" key="1">
    <source>
        <dbReference type="EMBL" id="KIO01605.1"/>
    </source>
</evidence>
<dbReference type="Gene3D" id="3.80.10.10">
    <property type="entry name" value="Ribonuclease Inhibitor"/>
    <property type="match status" value="1"/>
</dbReference>
<dbReference type="HOGENOM" id="CLU_021164_0_1_1"/>
<name>A0A0C3NKW2_PISTI</name>
<gene>
    <name evidence="1" type="ORF">M404DRAFT_1003004</name>
</gene>
<dbReference type="OrthoDB" id="3354475at2759"/>
<protein>
    <recommendedName>
        <fullName evidence="3">F-box domain-containing protein</fullName>
    </recommendedName>
</protein>
<dbReference type="Proteomes" id="UP000054217">
    <property type="component" value="Unassembled WGS sequence"/>
</dbReference>
<evidence type="ECO:0000313" key="2">
    <source>
        <dbReference type="Proteomes" id="UP000054217"/>
    </source>
</evidence>
<organism evidence="1 2">
    <name type="scientific">Pisolithus tinctorius Marx 270</name>
    <dbReference type="NCBI Taxonomy" id="870435"/>
    <lineage>
        <taxon>Eukaryota</taxon>
        <taxon>Fungi</taxon>
        <taxon>Dikarya</taxon>
        <taxon>Basidiomycota</taxon>
        <taxon>Agaricomycotina</taxon>
        <taxon>Agaricomycetes</taxon>
        <taxon>Agaricomycetidae</taxon>
        <taxon>Boletales</taxon>
        <taxon>Sclerodermatineae</taxon>
        <taxon>Pisolithaceae</taxon>
        <taxon>Pisolithus</taxon>
    </lineage>
</organism>
<dbReference type="EMBL" id="KN831987">
    <property type="protein sequence ID" value="KIO01605.1"/>
    <property type="molecule type" value="Genomic_DNA"/>
</dbReference>
<keyword evidence="2" id="KW-1185">Reference proteome</keyword>
<dbReference type="SUPFAM" id="SSF52047">
    <property type="entry name" value="RNI-like"/>
    <property type="match status" value="1"/>
</dbReference>
<sequence length="555" mass="63564">MHPCLCVDEILRLVFRCVEGRSTLCALARTCRTFNEPAMDLIWETLTAMEPILQHLSSASLVEKRAESYFALSCPLSDDDWSIIRRLSSRVRRLHLFLQKNVPLHDDIYNDVPQWFRLFTSPPDQSFLFPNLRALSFEVDGYLDAKGIEDTHAETFQAVIRLFHLLLRPRLSALRFEIPNSFYAHLDISSIPALCPNLHALSIGGPSLNCFGDSIPDEAMFLFSRVVSGLCHLEVVRCCATSWELLSSLAQVKGLRRLWVFLPYRLGRGPQHRCGNMFPQLHTLDIQAESLASCTELFRWASFDKITHIYIDCSFPIDDDDSVQTLLEMSSLISSQCKHLEFLWIFSSFFRGDEIPAAWPRPMLETYQAFRQLRVIALQTSLCLTLADNDFEDMVKAWPHLEVFHLFQDGILRPPVHLTLRGVTALLYHCPKLKHFTLMFDATHVPAPLSNSALVRNTAVRYMGVYTSPVSESRDVAAYLSTIMPYLKVIGIEAGGGYGPEWFWICTRHQHRPAIRMDMLPMALYRLVVTGTENDGGPQVVFGREWCWKSRRDWD</sequence>
<accession>A0A0C3NKW2</accession>
<reference evidence="1 2" key="1">
    <citation type="submission" date="2014-04" db="EMBL/GenBank/DDBJ databases">
        <authorList>
            <consortium name="DOE Joint Genome Institute"/>
            <person name="Kuo A."/>
            <person name="Kohler A."/>
            <person name="Costa M.D."/>
            <person name="Nagy L.G."/>
            <person name="Floudas D."/>
            <person name="Copeland A."/>
            <person name="Barry K.W."/>
            <person name="Cichocki N."/>
            <person name="Veneault-Fourrey C."/>
            <person name="LaButti K."/>
            <person name="Lindquist E.A."/>
            <person name="Lipzen A."/>
            <person name="Lundell T."/>
            <person name="Morin E."/>
            <person name="Murat C."/>
            <person name="Sun H."/>
            <person name="Tunlid A."/>
            <person name="Henrissat B."/>
            <person name="Grigoriev I.V."/>
            <person name="Hibbett D.S."/>
            <person name="Martin F."/>
            <person name="Nordberg H.P."/>
            <person name="Cantor M.N."/>
            <person name="Hua S.X."/>
        </authorList>
    </citation>
    <scope>NUCLEOTIDE SEQUENCE [LARGE SCALE GENOMIC DNA]</scope>
    <source>
        <strain evidence="1 2">Marx 270</strain>
    </source>
</reference>